<dbReference type="InterPro" id="IPR025616">
    <property type="entry name" value="YpjP"/>
</dbReference>
<dbReference type="Pfam" id="PF14005">
    <property type="entry name" value="YpjP"/>
    <property type="match status" value="1"/>
</dbReference>
<comment type="caution">
    <text evidence="3">The sequence shown here is derived from an EMBL/GenBank/DDBJ whole genome shotgun (WGS) entry which is preliminary data.</text>
</comment>
<protein>
    <submittedName>
        <fullName evidence="3">YpjP family protein</fullName>
    </submittedName>
</protein>
<feature type="region of interest" description="Disordered" evidence="1">
    <location>
        <begin position="29"/>
        <end position="52"/>
    </location>
</feature>
<proteinExistence type="predicted"/>
<gene>
    <name evidence="3" type="ORF">ACFODW_12260</name>
</gene>
<reference evidence="4" key="1">
    <citation type="journal article" date="2019" name="Int. J. Syst. Evol. Microbiol.">
        <title>The Global Catalogue of Microorganisms (GCM) 10K type strain sequencing project: providing services to taxonomists for standard genome sequencing and annotation.</title>
        <authorList>
            <consortium name="The Broad Institute Genomics Platform"/>
            <consortium name="The Broad Institute Genome Sequencing Center for Infectious Disease"/>
            <person name="Wu L."/>
            <person name="Ma J."/>
        </authorList>
    </citation>
    <scope>NUCLEOTIDE SEQUENCE [LARGE SCALE GENOMIC DNA]</scope>
    <source>
        <strain evidence="4">KCTC 13193</strain>
    </source>
</reference>
<feature type="chain" id="PRO_5046516135" evidence="2">
    <location>
        <begin position="28"/>
        <end position="198"/>
    </location>
</feature>
<dbReference type="RefSeq" id="WP_390306843.1">
    <property type="nucleotide sequence ID" value="NZ_JBHRRZ010000017.1"/>
</dbReference>
<dbReference type="EMBL" id="JBHRRZ010000017">
    <property type="protein sequence ID" value="MFC2949109.1"/>
    <property type="molecule type" value="Genomic_DNA"/>
</dbReference>
<dbReference type="Proteomes" id="UP001595387">
    <property type="component" value="Unassembled WGS sequence"/>
</dbReference>
<name>A0ABV7A8C8_9BACI</name>
<sequence length="198" mass="22730">MKPWMRKALVAMITVMTLGMYTPPAHLTAETENEGHGANTKLDAGREETRSTGAGELEVTLGFDSEDYLKTLTEKAKEQTMYKLGPRILPQVEDEFTAVIFPKMEEAVEQLVMESGDAAPIYFSITEDPSSGTGERIFNIHDSRQGKDIAKFHVRRDNRPWEGYWFNFHYHLSTDGFEEHYDIGEIYWDKNMPPKWMA</sequence>
<feature type="signal peptide" evidence="2">
    <location>
        <begin position="1"/>
        <end position="27"/>
    </location>
</feature>
<keyword evidence="4" id="KW-1185">Reference proteome</keyword>
<evidence type="ECO:0000256" key="1">
    <source>
        <dbReference type="SAM" id="MobiDB-lite"/>
    </source>
</evidence>
<evidence type="ECO:0000313" key="4">
    <source>
        <dbReference type="Proteomes" id="UP001595387"/>
    </source>
</evidence>
<organism evidence="3 4">
    <name type="scientific">Virgibacillus sediminis</name>
    <dbReference type="NCBI Taxonomy" id="202260"/>
    <lineage>
        <taxon>Bacteria</taxon>
        <taxon>Bacillati</taxon>
        <taxon>Bacillota</taxon>
        <taxon>Bacilli</taxon>
        <taxon>Bacillales</taxon>
        <taxon>Bacillaceae</taxon>
        <taxon>Virgibacillus</taxon>
    </lineage>
</organism>
<evidence type="ECO:0000313" key="3">
    <source>
        <dbReference type="EMBL" id="MFC2949109.1"/>
    </source>
</evidence>
<keyword evidence="2" id="KW-0732">Signal</keyword>
<evidence type="ECO:0000256" key="2">
    <source>
        <dbReference type="SAM" id="SignalP"/>
    </source>
</evidence>
<accession>A0ABV7A8C8</accession>